<reference evidence="1 2" key="1">
    <citation type="journal article" date="2020" name="Cell">
        <title>Large-Scale Comparative Analyses of Tick Genomes Elucidate Their Genetic Diversity and Vector Capacities.</title>
        <authorList>
            <consortium name="Tick Genome and Microbiome Consortium (TIGMIC)"/>
            <person name="Jia N."/>
            <person name="Wang J."/>
            <person name="Shi W."/>
            <person name="Du L."/>
            <person name="Sun Y."/>
            <person name="Zhan W."/>
            <person name="Jiang J.F."/>
            <person name="Wang Q."/>
            <person name="Zhang B."/>
            <person name="Ji P."/>
            <person name="Bell-Sakyi L."/>
            <person name="Cui X.M."/>
            <person name="Yuan T.T."/>
            <person name="Jiang B.G."/>
            <person name="Yang W.F."/>
            <person name="Lam T.T."/>
            <person name="Chang Q.C."/>
            <person name="Ding S.J."/>
            <person name="Wang X.J."/>
            <person name="Zhu J.G."/>
            <person name="Ruan X.D."/>
            <person name="Zhao L."/>
            <person name="Wei J.T."/>
            <person name="Ye R.Z."/>
            <person name="Que T.C."/>
            <person name="Du C.H."/>
            <person name="Zhou Y.H."/>
            <person name="Cheng J.X."/>
            <person name="Dai P.F."/>
            <person name="Guo W.B."/>
            <person name="Han X.H."/>
            <person name="Huang E.J."/>
            <person name="Li L.F."/>
            <person name="Wei W."/>
            <person name="Gao Y.C."/>
            <person name="Liu J.Z."/>
            <person name="Shao H.Z."/>
            <person name="Wang X."/>
            <person name="Wang C.C."/>
            <person name="Yang T.C."/>
            <person name="Huo Q.B."/>
            <person name="Li W."/>
            <person name="Chen H.Y."/>
            <person name="Chen S.E."/>
            <person name="Zhou L.G."/>
            <person name="Ni X.B."/>
            <person name="Tian J.H."/>
            <person name="Sheng Y."/>
            <person name="Liu T."/>
            <person name="Pan Y.S."/>
            <person name="Xia L.Y."/>
            <person name="Li J."/>
            <person name="Zhao F."/>
            <person name="Cao W.C."/>
        </authorList>
    </citation>
    <scope>NUCLEOTIDE SEQUENCE [LARGE SCALE GENOMIC DNA]</scope>
    <source>
        <strain evidence="1">Iper-2018</strain>
    </source>
</reference>
<evidence type="ECO:0000313" key="2">
    <source>
        <dbReference type="Proteomes" id="UP000805193"/>
    </source>
</evidence>
<proteinExistence type="predicted"/>
<keyword evidence="2" id="KW-1185">Reference proteome</keyword>
<name>A0AC60Q3H6_IXOPE</name>
<comment type="caution">
    <text evidence="1">The sequence shown here is derived from an EMBL/GenBank/DDBJ whole genome shotgun (WGS) entry which is preliminary data.</text>
</comment>
<dbReference type="EMBL" id="JABSTQ010009633">
    <property type="protein sequence ID" value="KAG0427364.1"/>
    <property type="molecule type" value="Genomic_DNA"/>
</dbReference>
<organism evidence="1 2">
    <name type="scientific">Ixodes persulcatus</name>
    <name type="common">Taiga tick</name>
    <dbReference type="NCBI Taxonomy" id="34615"/>
    <lineage>
        <taxon>Eukaryota</taxon>
        <taxon>Metazoa</taxon>
        <taxon>Ecdysozoa</taxon>
        <taxon>Arthropoda</taxon>
        <taxon>Chelicerata</taxon>
        <taxon>Arachnida</taxon>
        <taxon>Acari</taxon>
        <taxon>Parasitiformes</taxon>
        <taxon>Ixodida</taxon>
        <taxon>Ixodoidea</taxon>
        <taxon>Ixodidae</taxon>
        <taxon>Ixodinae</taxon>
        <taxon>Ixodes</taxon>
    </lineage>
</organism>
<sequence>MAALSEAEQSSNQDDDKAESAEDSEDRAESAEDWENSAVPLPLETPVVLLDIGVQVSSGGFGENFSRMDDKEDVCSFPGLFKIELLNVLEKLVYGARALSSLLKRVSQEPAKAATKRARNQDHQDDNGDADGTGKPRVQLEAGWSAAALARRRRLGWRVGIDGAAVVWTRAPQQVHLLSTGVKASQELEVRPGHFRPDTQECAGLATAPAECVLVPQGRELRDSSACPPPSLGSSGLLKTRNPTPRPLSHLHLRNDRRLQDPTYDEHFSIVIKNCGSRFSFTTVPDLNPGMRDLAKEKRSLDSSEVGSITARD</sequence>
<protein>
    <submittedName>
        <fullName evidence="1">Uncharacterized protein</fullName>
    </submittedName>
</protein>
<gene>
    <name evidence="1" type="ORF">HPB47_025584</name>
</gene>
<accession>A0AC60Q3H6</accession>
<dbReference type="Proteomes" id="UP000805193">
    <property type="component" value="Unassembled WGS sequence"/>
</dbReference>
<evidence type="ECO:0000313" key="1">
    <source>
        <dbReference type="EMBL" id="KAG0427364.1"/>
    </source>
</evidence>